<protein>
    <recommendedName>
        <fullName evidence="6">WxL domain-containing protein</fullName>
    </recommendedName>
</protein>
<dbReference type="PATRIC" id="fig|1158614.3.peg.3539"/>
<accession>R2XUF7</accession>
<evidence type="ECO:0000313" key="2">
    <source>
        <dbReference type="EMBL" id="EOI53607.1"/>
    </source>
</evidence>
<keyword evidence="5" id="KW-1185">Reference proteome</keyword>
<feature type="region of interest" description="Disordered" evidence="1">
    <location>
        <begin position="1"/>
        <end position="33"/>
    </location>
</feature>
<dbReference type="RefSeq" id="WP_010781903.1">
    <property type="nucleotide sequence ID" value="NZ_ASWH01000001.1"/>
</dbReference>
<dbReference type="OrthoDB" id="2195184at2"/>
<feature type="compositionally biased region" description="Polar residues" evidence="1">
    <location>
        <begin position="12"/>
        <end position="23"/>
    </location>
</feature>
<reference evidence="3 5" key="2">
    <citation type="submission" date="2013-03" db="EMBL/GenBank/DDBJ databases">
        <title>The Genome Sequence of Enterococcus gilvus ATCC BAA-350 (PacBio/Illumina hybrid assembly).</title>
        <authorList>
            <consortium name="The Broad Institute Genomics Platform"/>
            <consortium name="The Broad Institute Genome Sequencing Center for Infectious Disease"/>
            <person name="Earl A."/>
            <person name="Russ C."/>
            <person name="Gilmore M."/>
            <person name="Surin D."/>
            <person name="Walker B."/>
            <person name="Young S."/>
            <person name="Zeng Q."/>
            <person name="Gargeya S."/>
            <person name="Fitzgerald M."/>
            <person name="Haas B."/>
            <person name="Abouelleil A."/>
            <person name="Allen A.W."/>
            <person name="Alvarado L."/>
            <person name="Arachchi H.M."/>
            <person name="Berlin A.M."/>
            <person name="Chapman S.B."/>
            <person name="Gainer-Dewar J."/>
            <person name="Goldberg J."/>
            <person name="Griggs A."/>
            <person name="Gujja S."/>
            <person name="Hansen M."/>
            <person name="Howarth C."/>
            <person name="Imamovic A."/>
            <person name="Ireland A."/>
            <person name="Larimer J."/>
            <person name="McCowan C."/>
            <person name="Murphy C."/>
            <person name="Pearson M."/>
            <person name="Poon T.W."/>
            <person name="Priest M."/>
            <person name="Roberts A."/>
            <person name="Saif S."/>
            <person name="Shea T."/>
            <person name="Sisk P."/>
            <person name="Sykes S."/>
            <person name="Wortman J."/>
            <person name="Nusbaum C."/>
            <person name="Birren B."/>
        </authorList>
    </citation>
    <scope>NUCLEOTIDE SEQUENCE [LARGE SCALE GENOMIC DNA]</scope>
    <source>
        <strain evidence="3 5">ATCC BAA-350</strain>
    </source>
</reference>
<organism evidence="2 4">
    <name type="scientific">Enterococcus gilvus ATCC BAA-350</name>
    <dbReference type="NCBI Taxonomy" id="1158614"/>
    <lineage>
        <taxon>Bacteria</taxon>
        <taxon>Bacillati</taxon>
        <taxon>Bacillota</taxon>
        <taxon>Bacilli</taxon>
        <taxon>Lactobacillales</taxon>
        <taxon>Enterococcaceae</taxon>
        <taxon>Enterococcus</taxon>
    </lineage>
</organism>
<dbReference type="Proteomes" id="UP000014160">
    <property type="component" value="Unassembled WGS sequence"/>
</dbReference>
<dbReference type="EMBL" id="ASWH01000001">
    <property type="protein sequence ID" value="EOW81118.1"/>
    <property type="molecule type" value="Genomic_DNA"/>
</dbReference>
<reference evidence="2 4" key="1">
    <citation type="submission" date="2013-02" db="EMBL/GenBank/DDBJ databases">
        <title>The Genome Sequence of Enterococcus gilvus ATCC BAA-350.</title>
        <authorList>
            <consortium name="The Broad Institute Genome Sequencing Platform"/>
            <consortium name="The Broad Institute Genome Sequencing Center for Infectious Disease"/>
            <person name="Earl A.M."/>
            <person name="Gilmore M.S."/>
            <person name="Lebreton F."/>
            <person name="Walker B."/>
            <person name="Young S.K."/>
            <person name="Zeng Q."/>
            <person name="Gargeya S."/>
            <person name="Fitzgerald M."/>
            <person name="Haas B."/>
            <person name="Abouelleil A."/>
            <person name="Alvarado L."/>
            <person name="Arachchi H.M."/>
            <person name="Berlin A.M."/>
            <person name="Chapman S.B."/>
            <person name="Dewar J."/>
            <person name="Goldberg J."/>
            <person name="Griggs A."/>
            <person name="Gujja S."/>
            <person name="Hansen M."/>
            <person name="Howarth C."/>
            <person name="Imamovic A."/>
            <person name="Larimer J."/>
            <person name="McCowan C."/>
            <person name="Murphy C."/>
            <person name="Neiman D."/>
            <person name="Pearson M."/>
            <person name="Priest M."/>
            <person name="Roberts A."/>
            <person name="Saif S."/>
            <person name="Shea T."/>
            <person name="Sisk P."/>
            <person name="Sykes S."/>
            <person name="Wortman J."/>
            <person name="Nusbaum C."/>
            <person name="Birren B."/>
        </authorList>
    </citation>
    <scope>NUCLEOTIDE SEQUENCE [LARGE SCALE GENOMIC DNA]</scope>
    <source>
        <strain evidence="2 4">ATCC BAA-350</strain>
    </source>
</reference>
<proteinExistence type="predicted"/>
<dbReference type="AlphaFoldDB" id="R2XUF7"/>
<name>R2XUF7_9ENTE</name>
<evidence type="ECO:0000313" key="5">
    <source>
        <dbReference type="Proteomes" id="UP000014160"/>
    </source>
</evidence>
<gene>
    <name evidence="3" type="ORF">I592_00403</name>
    <name evidence="2" type="ORF">UKC_03559</name>
</gene>
<dbReference type="HOGENOM" id="CLU_1352891_0_0_9"/>
<dbReference type="eggNOG" id="ENOG5032IHM">
    <property type="taxonomic scope" value="Bacteria"/>
</dbReference>
<evidence type="ECO:0000313" key="4">
    <source>
        <dbReference type="Proteomes" id="UP000013750"/>
    </source>
</evidence>
<evidence type="ECO:0000256" key="1">
    <source>
        <dbReference type="SAM" id="MobiDB-lite"/>
    </source>
</evidence>
<sequence length="180" mass="19207">MTSAHADAAPDQQKNTPTIVTIQDDTDTKADPTAPNEKLLTLEKVPSNYNFESKLQNNQYAIASGTITDGSIDVFNDTIARDWSVKASVDGNTITRNGDSKTFAVTSFKVNDQELTNGTGVDGIVAKAQAAKTDTNNTGVIKTSVTAISIGFTDTDKALRVNDKLAGKIDYQLFNTADAQ</sequence>
<comment type="caution">
    <text evidence="2">The sequence shown here is derived from an EMBL/GenBank/DDBJ whole genome shotgun (WGS) entry which is preliminary data.</text>
</comment>
<evidence type="ECO:0008006" key="6">
    <source>
        <dbReference type="Google" id="ProtNLM"/>
    </source>
</evidence>
<evidence type="ECO:0000313" key="3">
    <source>
        <dbReference type="EMBL" id="EOW81118.1"/>
    </source>
</evidence>
<dbReference type="Proteomes" id="UP000013750">
    <property type="component" value="Unassembled WGS sequence"/>
</dbReference>
<dbReference type="EMBL" id="AJDQ01000012">
    <property type="protein sequence ID" value="EOI53607.1"/>
    <property type="molecule type" value="Genomic_DNA"/>
</dbReference>